<reference evidence="2" key="1">
    <citation type="submission" date="2015-07" db="EMBL/GenBank/DDBJ databases">
        <title>Nocardia seriolae U-1 whole genome shotgun sequence.</title>
        <authorList>
            <person name="Imajoh M."/>
            <person name="Fukumoto Y."/>
            <person name="Sukeda M."/>
            <person name="Yamane J."/>
            <person name="Yamasaki K."/>
            <person name="Shimizu M."/>
            <person name="Ohnishi K."/>
            <person name="Oshima S."/>
        </authorList>
    </citation>
    <scope>NUCLEOTIDE SEQUENCE [LARGE SCALE GENOMIC DNA]</scope>
    <source>
        <strain evidence="2">U-1</strain>
    </source>
</reference>
<gene>
    <name evidence="1" type="ORF">NSK11_contig00166-0001</name>
</gene>
<proteinExistence type="predicted"/>
<reference evidence="1 2" key="2">
    <citation type="journal article" date="2016" name="Genome Announc.">
        <title>Draft Genome Sequence of Erythromycin- and Oxytetracycline-Sensitive Nocardia seriolae Strain U-1 (NBRC 110359).</title>
        <authorList>
            <person name="Imajoh M."/>
            <person name="Sukeda M."/>
            <person name="Shimizu M."/>
            <person name="Yamane J."/>
            <person name="Ohnishi K."/>
            <person name="Oshima S."/>
        </authorList>
    </citation>
    <scope>NUCLEOTIDE SEQUENCE [LARGE SCALE GENOMIC DNA]</scope>
    <source>
        <strain evidence="1 2">U-1</strain>
    </source>
</reference>
<comment type="caution">
    <text evidence="1">The sequence shown here is derived from an EMBL/GenBank/DDBJ whole genome shotgun (WGS) entry which is preliminary data.</text>
</comment>
<sequence>MGEPNGKLGEALPQRLFRERTVLPGGLQYLVRVECQPGIQQPLGVVEGFGGRQVEIIRDAGDTRAAEWEGSPISVTRTGIPGAAVLVTGPFAVVWNVLGHALHDSPWWMPSARTVSARAPRSVCPWMREWQGNGNRTSESEKPQIAAISTQIISWLTLP</sequence>
<dbReference type="AlphaFoldDB" id="A0ABC9Z543"/>
<dbReference type="EMBL" id="BBYQ01000166">
    <property type="protein sequence ID" value="GAP32571.1"/>
    <property type="molecule type" value="Genomic_DNA"/>
</dbReference>
<name>A0ABC9Z543_9NOCA</name>
<accession>A0ABC9Z543</accession>
<evidence type="ECO:0000313" key="2">
    <source>
        <dbReference type="Proteomes" id="UP000037179"/>
    </source>
</evidence>
<evidence type="ECO:0000313" key="1">
    <source>
        <dbReference type="EMBL" id="GAP32571.1"/>
    </source>
</evidence>
<organism evidence="1 2">
    <name type="scientific">Nocardia seriolae</name>
    <dbReference type="NCBI Taxonomy" id="37332"/>
    <lineage>
        <taxon>Bacteria</taxon>
        <taxon>Bacillati</taxon>
        <taxon>Actinomycetota</taxon>
        <taxon>Actinomycetes</taxon>
        <taxon>Mycobacteriales</taxon>
        <taxon>Nocardiaceae</taxon>
        <taxon>Nocardia</taxon>
    </lineage>
</organism>
<keyword evidence="2" id="KW-1185">Reference proteome</keyword>
<dbReference type="Proteomes" id="UP000037179">
    <property type="component" value="Unassembled WGS sequence"/>
</dbReference>
<protein>
    <submittedName>
        <fullName evidence="1">Uncharacterized protein</fullName>
    </submittedName>
</protein>